<accession>A0A1I4X0P4</accession>
<dbReference type="InterPro" id="IPR036654">
    <property type="entry name" value="DNA_pol_III_psi_sf"/>
</dbReference>
<keyword evidence="3" id="KW-1185">Reference proteome</keyword>
<protein>
    <recommendedName>
        <fullName evidence="1">DNA polymerase III subunit psi</fullName>
    </recommendedName>
</protein>
<keyword evidence="1" id="KW-0239">DNA-directed DNA polymerase</keyword>
<dbReference type="RefSeq" id="WP_092876568.1">
    <property type="nucleotide sequence ID" value="NZ_FOVC01000003.1"/>
</dbReference>
<dbReference type="GO" id="GO:0003887">
    <property type="term" value="F:DNA-directed DNA polymerase activity"/>
    <property type="evidence" value="ECO:0007669"/>
    <property type="project" value="UniProtKB-KW"/>
</dbReference>
<dbReference type="Pfam" id="PF03603">
    <property type="entry name" value="DNA_III_psi"/>
    <property type="match status" value="1"/>
</dbReference>
<dbReference type="EMBL" id="FOVC01000003">
    <property type="protein sequence ID" value="SFN19225.1"/>
    <property type="molecule type" value="Genomic_DNA"/>
</dbReference>
<organism evidence="2 3">
    <name type="scientific">Izhakiella capsodis</name>
    <dbReference type="NCBI Taxonomy" id="1367852"/>
    <lineage>
        <taxon>Bacteria</taxon>
        <taxon>Pseudomonadati</taxon>
        <taxon>Pseudomonadota</taxon>
        <taxon>Gammaproteobacteria</taxon>
        <taxon>Enterobacterales</taxon>
        <taxon>Erwiniaceae</taxon>
        <taxon>Izhakiella</taxon>
    </lineage>
</organism>
<keyword evidence="1" id="KW-0235">DNA replication</keyword>
<comment type="function">
    <text evidence="1">Part of the beta sliding clamp loading complex, which hydrolyzes ATP to load the beta clamp onto primed DNA to form the DNA replication pre-initiation complex. DNA polymerase III is a complex, multichain enzyme responsible for most of the replicative synthesis in bacteria. This DNA polymerase also exhibits 3' to 5' exonuclease activity.</text>
</comment>
<dbReference type="Proteomes" id="UP000242222">
    <property type="component" value="Unassembled WGS sequence"/>
</dbReference>
<sequence>MSSRRDWLLEQMGITQYRLRRPQVLRGEIAVVVPPSTQLLIVTDVPPAADEPLIADVLKALMLTPEHVFTLTPDQLAMVSTTLSCPRWYLGVDIANSQGITLASQALETLYYDANAKRALWQQICKYEQHFFTDNR</sequence>
<dbReference type="InterPro" id="IPR004615">
    <property type="entry name" value="DNA_pol_III_psi"/>
</dbReference>
<dbReference type="OrthoDB" id="5682636at2"/>
<dbReference type="STRING" id="1367852.SAMN05216516_103197"/>
<reference evidence="3" key="1">
    <citation type="submission" date="2016-10" db="EMBL/GenBank/DDBJ databases">
        <authorList>
            <person name="Varghese N."/>
            <person name="Submissions S."/>
        </authorList>
    </citation>
    <scope>NUCLEOTIDE SEQUENCE [LARGE SCALE GENOMIC DNA]</scope>
    <source>
        <strain evidence="3">N6PO6</strain>
    </source>
</reference>
<keyword evidence="1" id="KW-0808">Transferase</keyword>
<gene>
    <name evidence="2" type="ORF">SAMN05216516_103197</name>
</gene>
<name>A0A1I4X0P4_9GAMM</name>
<evidence type="ECO:0000313" key="3">
    <source>
        <dbReference type="Proteomes" id="UP000242222"/>
    </source>
</evidence>
<dbReference type="SUPFAM" id="SSF102220">
    <property type="entry name" value="DNA polymerase III psi subunit"/>
    <property type="match status" value="1"/>
</dbReference>
<dbReference type="GO" id="GO:0008408">
    <property type="term" value="F:3'-5' exonuclease activity"/>
    <property type="evidence" value="ECO:0007669"/>
    <property type="project" value="InterPro"/>
</dbReference>
<keyword evidence="1" id="KW-0548">Nucleotidyltransferase</keyword>
<evidence type="ECO:0000313" key="2">
    <source>
        <dbReference type="EMBL" id="SFN19225.1"/>
    </source>
</evidence>
<dbReference type="GO" id="GO:0006260">
    <property type="term" value="P:DNA replication"/>
    <property type="evidence" value="ECO:0007669"/>
    <property type="project" value="UniProtKB-KW"/>
</dbReference>
<proteinExistence type="predicted"/>
<dbReference type="PIRSF" id="PIRSF029225">
    <property type="entry name" value="DNA_pol_III_psi"/>
    <property type="match status" value="1"/>
</dbReference>
<dbReference type="Gene3D" id="3.40.50.10220">
    <property type="entry name" value="DNA polymerase III, psi subunit"/>
    <property type="match status" value="1"/>
</dbReference>
<dbReference type="AlphaFoldDB" id="A0A1I4X0P4"/>
<evidence type="ECO:0000256" key="1">
    <source>
        <dbReference type="PIRNR" id="PIRNR029225"/>
    </source>
</evidence>